<dbReference type="InterPro" id="IPR004099">
    <property type="entry name" value="Pyr_nucl-diS_OxRdtase_dimer"/>
</dbReference>
<accession>A0A1G9CQR4</accession>
<dbReference type="Pfam" id="PF02852">
    <property type="entry name" value="Pyr_redox_dim"/>
    <property type="match status" value="1"/>
</dbReference>
<feature type="disulfide bond" description="Redox-active" evidence="7">
    <location>
        <begin position="43"/>
        <end position="48"/>
    </location>
</feature>
<evidence type="ECO:0000256" key="7">
    <source>
        <dbReference type="PIRSR" id="PIRSR000350-4"/>
    </source>
</evidence>
<dbReference type="GO" id="GO:0050660">
    <property type="term" value="F:flavin adenine dinucleotide binding"/>
    <property type="evidence" value="ECO:0007669"/>
    <property type="project" value="TreeGrafter"/>
</dbReference>
<dbReference type="PANTHER" id="PTHR43014:SF4">
    <property type="entry name" value="PYRIDINE NUCLEOTIDE-DISULFIDE OXIDOREDUCTASE RCLA-RELATED"/>
    <property type="match status" value="1"/>
</dbReference>
<evidence type="ECO:0000256" key="5">
    <source>
        <dbReference type="PIRSR" id="PIRSR000350-2"/>
    </source>
</evidence>
<dbReference type="InterPro" id="IPR036188">
    <property type="entry name" value="FAD/NAD-bd_sf"/>
</dbReference>
<proteinExistence type="inferred from homology"/>
<dbReference type="RefSeq" id="WP_092598937.1">
    <property type="nucleotide sequence ID" value="NZ_FNFI01000010.1"/>
</dbReference>
<organism evidence="10 11">
    <name type="scientific">Jeotgalicoccus aerolatus</name>
    <dbReference type="NCBI Taxonomy" id="709510"/>
    <lineage>
        <taxon>Bacteria</taxon>
        <taxon>Bacillati</taxon>
        <taxon>Bacillota</taxon>
        <taxon>Bacilli</taxon>
        <taxon>Bacillales</taxon>
        <taxon>Staphylococcaceae</taxon>
        <taxon>Jeotgalicoccus</taxon>
    </lineage>
</organism>
<dbReference type="InterPro" id="IPR001100">
    <property type="entry name" value="Pyr_nuc-diS_OxRdtase"/>
</dbReference>
<dbReference type="SUPFAM" id="SSF51905">
    <property type="entry name" value="FAD/NAD(P)-binding domain"/>
    <property type="match status" value="1"/>
</dbReference>
<keyword evidence="2" id="KW-0285">Flavoprotein</keyword>
<gene>
    <name evidence="10" type="ORF">SAMN05216187_11026</name>
</gene>
<feature type="binding site" evidence="6">
    <location>
        <position position="294"/>
    </location>
    <ligand>
        <name>FAD</name>
        <dbReference type="ChEBI" id="CHEBI:57692"/>
    </ligand>
</feature>
<dbReference type="Gene3D" id="3.30.390.30">
    <property type="match status" value="1"/>
</dbReference>
<dbReference type="EMBL" id="FNFI01000010">
    <property type="protein sequence ID" value="SDK54020.1"/>
    <property type="molecule type" value="Genomic_DNA"/>
</dbReference>
<dbReference type="PANTHER" id="PTHR43014">
    <property type="entry name" value="MERCURIC REDUCTASE"/>
    <property type="match status" value="1"/>
</dbReference>
<evidence type="ECO:0000256" key="4">
    <source>
        <dbReference type="ARBA" id="ARBA00023002"/>
    </source>
</evidence>
<dbReference type="PIRSF" id="PIRSF000350">
    <property type="entry name" value="Mercury_reductase_MerA"/>
    <property type="match status" value="1"/>
</dbReference>
<feature type="binding site" evidence="6">
    <location>
        <position position="253"/>
    </location>
    <ligand>
        <name>NAD(+)</name>
        <dbReference type="ChEBI" id="CHEBI:57540"/>
    </ligand>
</feature>
<comment type="cofactor">
    <cofactor evidence="6">
        <name>FAD</name>
        <dbReference type="ChEBI" id="CHEBI:57692"/>
    </cofactor>
    <text evidence="6">Binds 1 FAD per subunit.</text>
</comment>
<dbReference type="GO" id="GO:0003955">
    <property type="term" value="F:NAD(P)H dehydrogenase (quinone) activity"/>
    <property type="evidence" value="ECO:0007669"/>
    <property type="project" value="TreeGrafter"/>
</dbReference>
<keyword evidence="10" id="KW-0670">Pyruvate</keyword>
<feature type="domain" description="FAD/NAD(P)-binding" evidence="9">
    <location>
        <begin position="5"/>
        <end position="304"/>
    </location>
</feature>
<sequence>MKQFDAIITGFGKAGKTLAAELSNRDWKVALIEEDEMMYGGTCINIACIPTKLLMHDALDGREYKSAIERKNGVIGRLRDKNYHSVADLSNATVFDGRAQFISNNEVLVTDKNGNKEVMTADKFFINTGAKSIIPPIEGDIDSDRVYTSTTLLDEDILPDRLTIIGGGYIGLEFAVMYNAFGSEVTVIVPDEQLLKNEDSDIAAEISKDMADSGIHFLFGERAEHVKDDKNSITITLSGGKELSSDAVLFATGRRPNTENLGLEHTDISLTDSGAINVNSHLQTDVENVYALGDVKGGAQFTYTSLDDFRIVKDHLFGDGEYTFDSRTNIHYTMFTDPPYSRAGLTLKEAEEQGFKAQENSMPMSGHPRSHINNELRGLFKAVVDTESGKILGAHLYGVNSEELINMVKLAMDHDIPYTALRDMMYNHPVMSEAFNTLFDI</sequence>
<evidence type="ECO:0000256" key="3">
    <source>
        <dbReference type="ARBA" id="ARBA00022827"/>
    </source>
</evidence>
<feature type="binding site" evidence="6">
    <location>
        <position position="52"/>
    </location>
    <ligand>
        <name>FAD</name>
        <dbReference type="ChEBI" id="CHEBI:57692"/>
    </ligand>
</feature>
<keyword evidence="4" id="KW-0560">Oxidoreductase</keyword>
<feature type="binding site" evidence="6">
    <location>
        <begin position="166"/>
        <end position="173"/>
    </location>
    <ligand>
        <name>NAD(+)</name>
        <dbReference type="ChEBI" id="CHEBI:57540"/>
    </ligand>
</feature>
<feature type="domain" description="Pyridine nucleotide-disulphide oxidoreductase dimerisation" evidence="8">
    <location>
        <begin position="332"/>
        <end position="437"/>
    </location>
</feature>
<evidence type="ECO:0000259" key="8">
    <source>
        <dbReference type="Pfam" id="PF02852"/>
    </source>
</evidence>
<dbReference type="Proteomes" id="UP000242700">
    <property type="component" value="Unassembled WGS sequence"/>
</dbReference>
<dbReference type="Gene3D" id="3.50.50.60">
    <property type="entry name" value="FAD/NAD(P)-binding domain"/>
    <property type="match status" value="2"/>
</dbReference>
<dbReference type="SUPFAM" id="SSF55424">
    <property type="entry name" value="FAD/NAD-linked reductases, dimerisation (C-terminal) domain"/>
    <property type="match status" value="1"/>
</dbReference>
<keyword evidence="6" id="KW-0547">Nucleotide-binding</keyword>
<dbReference type="AlphaFoldDB" id="A0A1G9CQR4"/>
<evidence type="ECO:0000313" key="10">
    <source>
        <dbReference type="EMBL" id="SDK54020.1"/>
    </source>
</evidence>
<dbReference type="PRINTS" id="PR00368">
    <property type="entry name" value="FADPNR"/>
</dbReference>
<evidence type="ECO:0000259" key="9">
    <source>
        <dbReference type="Pfam" id="PF07992"/>
    </source>
</evidence>
<evidence type="ECO:0000256" key="2">
    <source>
        <dbReference type="ARBA" id="ARBA00022630"/>
    </source>
</evidence>
<evidence type="ECO:0000256" key="1">
    <source>
        <dbReference type="ARBA" id="ARBA00007532"/>
    </source>
</evidence>
<dbReference type="InterPro" id="IPR016156">
    <property type="entry name" value="FAD/NAD-linked_Rdtase_dimer_sf"/>
</dbReference>
<feature type="active site" description="Proton acceptor" evidence="5">
    <location>
        <position position="428"/>
    </location>
</feature>
<dbReference type="Pfam" id="PF07992">
    <property type="entry name" value="Pyr_redox_2"/>
    <property type="match status" value="1"/>
</dbReference>
<dbReference type="PRINTS" id="PR00411">
    <property type="entry name" value="PNDRDTASEI"/>
</dbReference>
<keyword evidence="3 6" id="KW-0274">FAD</keyword>
<protein>
    <submittedName>
        <fullName evidence="10">Pyruvate/2-oxoglutarate dehydrogenase complex, dihydrolipoamide dehydrogenase (E3) component</fullName>
    </submittedName>
</protein>
<dbReference type="STRING" id="586411.SAMN05216187_11026"/>
<name>A0A1G9CQR4_9STAP</name>
<dbReference type="OrthoDB" id="9800167at2"/>
<reference evidence="11" key="1">
    <citation type="submission" date="2016-10" db="EMBL/GenBank/DDBJ databases">
        <authorList>
            <person name="Varghese N."/>
            <person name="Submissions S."/>
        </authorList>
    </citation>
    <scope>NUCLEOTIDE SEQUENCE [LARGE SCALE GENOMIC DNA]</scope>
    <source>
        <strain evidence="11">CGMCC 1.8911</strain>
    </source>
</reference>
<evidence type="ECO:0000313" key="11">
    <source>
        <dbReference type="Proteomes" id="UP000242700"/>
    </source>
</evidence>
<evidence type="ECO:0000256" key="6">
    <source>
        <dbReference type="PIRSR" id="PIRSR000350-3"/>
    </source>
</evidence>
<keyword evidence="6" id="KW-0520">NAD</keyword>
<comment type="similarity">
    <text evidence="1">Belongs to the class-I pyridine nucleotide-disulfide oxidoreductase family.</text>
</comment>
<dbReference type="InterPro" id="IPR023753">
    <property type="entry name" value="FAD/NAD-binding_dom"/>
</dbReference>
<dbReference type="FunFam" id="3.30.390.30:FF:000001">
    <property type="entry name" value="Dihydrolipoyl dehydrogenase"/>
    <property type="match status" value="1"/>
</dbReference>